<dbReference type="Ensembl" id="ENSFCTT00005024605.1">
    <property type="protein sequence ID" value="ENSFCTP00005016016.1"/>
    <property type="gene ID" value="ENSFCTG00005008804.1"/>
</dbReference>
<feature type="domain" description="Homeobox" evidence="8">
    <location>
        <begin position="167"/>
        <end position="227"/>
    </location>
</feature>
<name>A0ABI7X0H1_FELCA</name>
<dbReference type="InterPro" id="IPR017970">
    <property type="entry name" value="Homeobox_CS"/>
</dbReference>
<evidence type="ECO:0000313" key="10">
    <source>
        <dbReference type="Proteomes" id="UP000823872"/>
    </source>
</evidence>
<dbReference type="Proteomes" id="UP000823872">
    <property type="component" value="Chromosome D2"/>
</dbReference>
<dbReference type="InterPro" id="IPR001356">
    <property type="entry name" value="HD"/>
</dbReference>
<organism evidence="9 10">
    <name type="scientific">Felis catus</name>
    <name type="common">Cat</name>
    <name type="synonym">Felis silvestris catus</name>
    <dbReference type="NCBI Taxonomy" id="9685"/>
    <lineage>
        <taxon>Eukaryota</taxon>
        <taxon>Metazoa</taxon>
        <taxon>Chordata</taxon>
        <taxon>Craniata</taxon>
        <taxon>Vertebrata</taxon>
        <taxon>Euteleostomi</taxon>
        <taxon>Mammalia</taxon>
        <taxon>Eutheria</taxon>
        <taxon>Laurasiatheria</taxon>
        <taxon>Carnivora</taxon>
        <taxon>Feliformia</taxon>
        <taxon>Felidae</taxon>
        <taxon>Felinae</taxon>
        <taxon>Felis</taxon>
    </lineage>
</organism>
<proteinExistence type="predicted"/>
<dbReference type="SMART" id="SM00389">
    <property type="entry name" value="HOX"/>
    <property type="match status" value="1"/>
</dbReference>
<feature type="DNA-binding region" description="Homeobox" evidence="5">
    <location>
        <begin position="169"/>
        <end position="228"/>
    </location>
</feature>
<keyword evidence="2 5" id="KW-0238">DNA-binding</keyword>
<sequence length="338" mass="36925">MGTLDASWGRGCQDLGVIDWTPRGEPRLRGEQVRDSVARSAVRAKAASRLIASLGGRRRRTAEGQQTRGRRSPNQRRDRACSPRVRKLSGFKPSSFGSVDWLSRSSHVGPAHTFRPAELSWGSLSAPARVSSSGEVPRTVGVEEVKPSEVSAPGTPAAGVRKEADSGRAPRVRTAFTAEQVSTLESAFQHQRYLGPLERRKLAREMRLSEVQIKTWFQNRRMKHKHQLQDSQLSCPFSRTLYTPVAFCPPLSALASSLPPLYPWASPLVPPALGRPPGSFWDLCQVEQASLALTWASCSRQPPVCCLPDPGGLVHTLGPALSRGPWGPCALPQTKDAF</sequence>
<evidence type="ECO:0000256" key="1">
    <source>
        <dbReference type="ARBA" id="ARBA00004123"/>
    </source>
</evidence>
<dbReference type="GeneID" id="101088619"/>
<evidence type="ECO:0000313" key="9">
    <source>
        <dbReference type="Ensembl" id="ENSFCTP00005016016.1"/>
    </source>
</evidence>
<dbReference type="PROSITE" id="PS50071">
    <property type="entry name" value="HOMEOBOX_2"/>
    <property type="match status" value="1"/>
</dbReference>
<reference evidence="9" key="2">
    <citation type="submission" date="2025-08" db="UniProtKB">
        <authorList>
            <consortium name="Ensembl"/>
        </authorList>
    </citation>
    <scope>IDENTIFICATION</scope>
    <source>
        <strain evidence="9">breed Abyssinian</strain>
    </source>
</reference>
<keyword evidence="10" id="KW-1185">Reference proteome</keyword>
<comment type="subcellular location">
    <subcellularLocation>
        <location evidence="1 5 6">Nucleus</location>
    </subcellularLocation>
</comment>
<feature type="region of interest" description="Disordered" evidence="7">
    <location>
        <begin position="49"/>
        <end position="87"/>
    </location>
</feature>
<reference evidence="9 10" key="1">
    <citation type="submission" date="2021-02" db="EMBL/GenBank/DDBJ databases">
        <title>Safari Cat Assemblies.</title>
        <authorList>
            <person name="Bredemeyer K.R."/>
            <person name="Murphy W.J."/>
        </authorList>
    </citation>
    <scope>NUCLEOTIDE SEQUENCE [LARGE SCALE GENOMIC DNA]</scope>
</reference>
<accession>A0ABI7X0H1</accession>
<keyword evidence="4 5" id="KW-0539">Nucleus</keyword>
<dbReference type="GeneTree" id="ENSGT00940000163757"/>
<evidence type="ECO:0000256" key="5">
    <source>
        <dbReference type="PROSITE-ProRule" id="PRU00108"/>
    </source>
</evidence>
<dbReference type="InterPro" id="IPR009057">
    <property type="entry name" value="Homeodomain-like_sf"/>
</dbReference>
<dbReference type="Gene3D" id="1.10.10.60">
    <property type="entry name" value="Homeodomain-like"/>
    <property type="match status" value="1"/>
</dbReference>
<evidence type="ECO:0000256" key="4">
    <source>
        <dbReference type="ARBA" id="ARBA00023242"/>
    </source>
</evidence>
<dbReference type="PANTHER" id="PTHR24333">
    <property type="entry name" value="HOMEO BOX HB9 LIKE A-RELATED"/>
    <property type="match status" value="1"/>
</dbReference>
<reference evidence="9" key="3">
    <citation type="submission" date="2025-09" db="UniProtKB">
        <authorList>
            <consortium name="Ensembl"/>
        </authorList>
    </citation>
    <scope>IDENTIFICATION</scope>
    <source>
        <strain evidence="9">breed Abyssinian</strain>
    </source>
</reference>
<dbReference type="PANTHER" id="PTHR24333:SF5">
    <property type="entry name" value="VENT HOMEOBOX"/>
    <property type="match status" value="1"/>
</dbReference>
<dbReference type="RefSeq" id="XP_023096926.2">
    <property type="nucleotide sequence ID" value="XM_023241158.2"/>
</dbReference>
<dbReference type="CDD" id="cd00086">
    <property type="entry name" value="homeodomain"/>
    <property type="match status" value="1"/>
</dbReference>
<evidence type="ECO:0000256" key="3">
    <source>
        <dbReference type="ARBA" id="ARBA00023155"/>
    </source>
</evidence>
<feature type="region of interest" description="Disordered" evidence="7">
    <location>
        <begin position="144"/>
        <end position="170"/>
    </location>
</feature>
<gene>
    <name evidence="9" type="primary">VENTX</name>
</gene>
<dbReference type="PROSITE" id="PS00027">
    <property type="entry name" value="HOMEOBOX_1"/>
    <property type="match status" value="1"/>
</dbReference>
<dbReference type="Pfam" id="PF00046">
    <property type="entry name" value="Homeodomain"/>
    <property type="match status" value="1"/>
</dbReference>
<keyword evidence="3 5" id="KW-0371">Homeobox</keyword>
<evidence type="ECO:0000256" key="7">
    <source>
        <dbReference type="SAM" id="MobiDB-lite"/>
    </source>
</evidence>
<evidence type="ECO:0000259" key="8">
    <source>
        <dbReference type="PROSITE" id="PS50071"/>
    </source>
</evidence>
<evidence type="ECO:0000256" key="2">
    <source>
        <dbReference type="ARBA" id="ARBA00023125"/>
    </source>
</evidence>
<evidence type="ECO:0000256" key="6">
    <source>
        <dbReference type="RuleBase" id="RU000682"/>
    </source>
</evidence>
<protein>
    <recommendedName>
        <fullName evidence="8">Homeobox domain-containing protein</fullName>
    </recommendedName>
</protein>
<dbReference type="SUPFAM" id="SSF46689">
    <property type="entry name" value="Homeodomain-like"/>
    <property type="match status" value="1"/>
</dbReference>
<dbReference type="InterPro" id="IPR050848">
    <property type="entry name" value="Homeobox_TF"/>
</dbReference>